<sequence>MPACHAASPTRRDRRHRPQPPMIIGVTSIARRRVGSLKMTPPRRARRQ</sequence>
<reference evidence="2" key="2">
    <citation type="submission" date="2018-08" db="UniProtKB">
        <authorList>
            <consortium name="EnsemblPlants"/>
        </authorList>
    </citation>
    <scope>IDENTIFICATION</scope>
    <source>
        <strain evidence="2">Yugu1</strain>
    </source>
</reference>
<dbReference type="EnsemblPlants" id="KQL02017">
    <property type="protein sequence ID" value="KQL02017"/>
    <property type="gene ID" value="SETIT_015926mg"/>
</dbReference>
<proteinExistence type="predicted"/>
<dbReference type="EMBL" id="AGNK02003900">
    <property type="status" value="NOT_ANNOTATED_CDS"/>
    <property type="molecule type" value="Genomic_DNA"/>
</dbReference>
<evidence type="ECO:0000313" key="2">
    <source>
        <dbReference type="EnsemblPlants" id="KQL02017"/>
    </source>
</evidence>
<evidence type="ECO:0000256" key="1">
    <source>
        <dbReference type="SAM" id="MobiDB-lite"/>
    </source>
</evidence>
<name>K3YNT4_SETIT</name>
<feature type="region of interest" description="Disordered" evidence="1">
    <location>
        <begin position="1"/>
        <end position="21"/>
    </location>
</feature>
<dbReference type="HOGENOM" id="CLU_3160930_0_0_1"/>
<protein>
    <submittedName>
        <fullName evidence="2">Uncharacterized protein</fullName>
    </submittedName>
</protein>
<dbReference type="InParanoid" id="K3YNT4"/>
<organism evidence="2 3">
    <name type="scientific">Setaria italica</name>
    <name type="common">Foxtail millet</name>
    <name type="synonym">Panicum italicum</name>
    <dbReference type="NCBI Taxonomy" id="4555"/>
    <lineage>
        <taxon>Eukaryota</taxon>
        <taxon>Viridiplantae</taxon>
        <taxon>Streptophyta</taxon>
        <taxon>Embryophyta</taxon>
        <taxon>Tracheophyta</taxon>
        <taxon>Spermatophyta</taxon>
        <taxon>Magnoliopsida</taxon>
        <taxon>Liliopsida</taxon>
        <taxon>Poales</taxon>
        <taxon>Poaceae</taxon>
        <taxon>PACMAD clade</taxon>
        <taxon>Panicoideae</taxon>
        <taxon>Panicodae</taxon>
        <taxon>Paniceae</taxon>
        <taxon>Cenchrinae</taxon>
        <taxon>Setaria</taxon>
    </lineage>
</organism>
<dbReference type="Proteomes" id="UP000004995">
    <property type="component" value="Unassembled WGS sequence"/>
</dbReference>
<accession>K3YNT4</accession>
<dbReference type="AlphaFoldDB" id="K3YNT4"/>
<dbReference type="Gramene" id="KQL02017">
    <property type="protein sequence ID" value="KQL02017"/>
    <property type="gene ID" value="SETIT_015926mg"/>
</dbReference>
<keyword evidence="3" id="KW-1185">Reference proteome</keyword>
<reference evidence="3" key="1">
    <citation type="journal article" date="2012" name="Nat. Biotechnol.">
        <title>Reference genome sequence of the model plant Setaria.</title>
        <authorList>
            <person name="Bennetzen J.L."/>
            <person name="Schmutz J."/>
            <person name="Wang H."/>
            <person name="Percifield R."/>
            <person name="Hawkins J."/>
            <person name="Pontaroli A.C."/>
            <person name="Estep M."/>
            <person name="Feng L."/>
            <person name="Vaughn J.N."/>
            <person name="Grimwood J."/>
            <person name="Jenkins J."/>
            <person name="Barry K."/>
            <person name="Lindquist E."/>
            <person name="Hellsten U."/>
            <person name="Deshpande S."/>
            <person name="Wang X."/>
            <person name="Wu X."/>
            <person name="Mitros T."/>
            <person name="Triplett J."/>
            <person name="Yang X."/>
            <person name="Ye C.Y."/>
            <person name="Mauro-Herrera M."/>
            <person name="Wang L."/>
            <person name="Li P."/>
            <person name="Sharma M."/>
            <person name="Sharma R."/>
            <person name="Ronald P.C."/>
            <person name="Panaud O."/>
            <person name="Kellogg E.A."/>
            <person name="Brutnell T.P."/>
            <person name="Doust A.N."/>
            <person name="Tuskan G.A."/>
            <person name="Rokhsar D."/>
            <person name="Devos K.M."/>
        </authorList>
    </citation>
    <scope>NUCLEOTIDE SEQUENCE [LARGE SCALE GENOMIC DNA]</scope>
    <source>
        <strain evidence="3">cv. Yugu1</strain>
    </source>
</reference>
<evidence type="ECO:0000313" key="3">
    <source>
        <dbReference type="Proteomes" id="UP000004995"/>
    </source>
</evidence>